<dbReference type="RefSeq" id="XP_011311771.1">
    <property type="nucleotide sequence ID" value="XM_011313469.1"/>
</dbReference>
<proteinExistence type="inferred from homology"/>
<comment type="function">
    <text evidence="6">Functions as component of the Arp2/3 complex which is involved in regulation of actin polymerization and together with an activating nucleation-promoting factor (NPF) mediates the formation of branched actin networks. Arp2/3 complex plays a critical role in the control of cell morphogenesis via the modulation of cell polarity development.</text>
</comment>
<reference evidence="9" key="1">
    <citation type="submission" date="2025-08" db="UniProtKB">
        <authorList>
            <consortium name="RefSeq"/>
        </authorList>
    </citation>
    <scope>IDENTIFICATION</scope>
    <source>
        <strain evidence="9">USDA-PBARC FA_bdor</strain>
        <tissue evidence="9">Whole organism</tissue>
    </source>
</reference>
<dbReference type="KEGG" id="fas:105271745"/>
<dbReference type="GO" id="GO:0005885">
    <property type="term" value="C:Arp2/3 protein complex"/>
    <property type="evidence" value="ECO:0007669"/>
    <property type="project" value="InterPro"/>
</dbReference>
<dbReference type="PIRSF" id="PIRSF039096">
    <property type="entry name" value="p16-ARC"/>
    <property type="match status" value="1"/>
</dbReference>
<comment type="function">
    <text evidence="5">Functions as a component of the Arp2/3 complex which is involved in regulation of actin polymerization and together with an activating nucleation-promoting factor (NPF) mediates the formation of branched actin networks.</text>
</comment>
<dbReference type="InterPro" id="IPR036743">
    <property type="entry name" value="ARPC5_sf"/>
</dbReference>
<dbReference type="OrthoDB" id="429520at2759"/>
<dbReference type="Pfam" id="PF04699">
    <property type="entry name" value="P16-Arc"/>
    <property type="match status" value="1"/>
</dbReference>
<evidence type="ECO:0000256" key="3">
    <source>
        <dbReference type="ARBA" id="ARBA00022490"/>
    </source>
</evidence>
<keyword evidence="8" id="KW-1185">Reference proteome</keyword>
<feature type="region of interest" description="Disordered" evidence="7">
    <location>
        <begin position="15"/>
        <end position="46"/>
    </location>
</feature>
<dbReference type="PANTHER" id="PTHR12644">
    <property type="entry name" value="ARP2/3 COMPLEX 16 KD SUBUNIT P16-ARC"/>
    <property type="match status" value="1"/>
</dbReference>
<dbReference type="Gene3D" id="1.25.40.190">
    <property type="entry name" value="Actin-related protein 2/3 complex subunit 5"/>
    <property type="match status" value="1"/>
</dbReference>
<dbReference type="GeneID" id="105271745"/>
<keyword evidence="3" id="KW-0963">Cytoplasm</keyword>
<evidence type="ECO:0000313" key="8">
    <source>
        <dbReference type="Proteomes" id="UP000694866"/>
    </source>
</evidence>
<keyword evidence="4 6" id="KW-0206">Cytoskeleton</keyword>
<gene>
    <name evidence="9" type="primary">Arpc5</name>
</gene>
<dbReference type="Proteomes" id="UP000694866">
    <property type="component" value="Unplaced"/>
</dbReference>
<evidence type="ECO:0000256" key="4">
    <source>
        <dbReference type="ARBA" id="ARBA00023212"/>
    </source>
</evidence>
<dbReference type="GO" id="GO:0030833">
    <property type="term" value="P:regulation of actin filament polymerization"/>
    <property type="evidence" value="ECO:0007669"/>
    <property type="project" value="InterPro"/>
</dbReference>
<accession>A0A9R1U7G3</accession>
<evidence type="ECO:0000256" key="2">
    <source>
        <dbReference type="ARBA" id="ARBA00006084"/>
    </source>
</evidence>
<dbReference type="AlphaFoldDB" id="A0A9R1U7G3"/>
<evidence type="ECO:0000256" key="1">
    <source>
        <dbReference type="ARBA" id="ARBA00004245"/>
    </source>
</evidence>
<dbReference type="CTD" id="10092"/>
<dbReference type="FunFam" id="1.25.40.190:FF:000003">
    <property type="entry name" value="Actin-related protein 2/3 complex subunit 5"/>
    <property type="match status" value="1"/>
</dbReference>
<dbReference type="SUPFAM" id="SSF69103">
    <property type="entry name" value="Arp2/3 complex 16 kDa subunit ARPC5"/>
    <property type="match status" value="1"/>
</dbReference>
<evidence type="ECO:0000313" key="9">
    <source>
        <dbReference type="RefSeq" id="XP_011311771.1"/>
    </source>
</evidence>
<dbReference type="GO" id="GO:0034314">
    <property type="term" value="P:Arp2/3 complex-mediated actin nucleation"/>
    <property type="evidence" value="ECO:0007669"/>
    <property type="project" value="InterPro"/>
</dbReference>
<name>A0A9R1U7G3_9HYME</name>
<dbReference type="InterPro" id="IPR006789">
    <property type="entry name" value="ARPC5"/>
</dbReference>
<evidence type="ECO:0000256" key="6">
    <source>
        <dbReference type="RuleBase" id="RU004301"/>
    </source>
</evidence>
<sequence length="156" mass="17538">MSRIDDKKDMGTGFRKIDVDEFSENNFREEEADGGATGPTGPDENEILSLLSQGKNAEALIYALKSAPLDCKNQQVKDQARNVTQKILLSIKSNQMDDILAQLDRDLMDVLMKYIYRGFEIPSKDSSSHLLTWHEKVYNINGIGSIVRVLTDSKRA</sequence>
<organism evidence="8 9">
    <name type="scientific">Fopius arisanus</name>
    <dbReference type="NCBI Taxonomy" id="64838"/>
    <lineage>
        <taxon>Eukaryota</taxon>
        <taxon>Metazoa</taxon>
        <taxon>Ecdysozoa</taxon>
        <taxon>Arthropoda</taxon>
        <taxon>Hexapoda</taxon>
        <taxon>Insecta</taxon>
        <taxon>Pterygota</taxon>
        <taxon>Neoptera</taxon>
        <taxon>Endopterygota</taxon>
        <taxon>Hymenoptera</taxon>
        <taxon>Apocrita</taxon>
        <taxon>Ichneumonoidea</taxon>
        <taxon>Braconidae</taxon>
        <taxon>Opiinae</taxon>
        <taxon>Fopius</taxon>
    </lineage>
</organism>
<protein>
    <recommendedName>
        <fullName evidence="6">Actin-related protein 2/3 complex subunit 5</fullName>
    </recommendedName>
</protein>
<evidence type="ECO:0000256" key="7">
    <source>
        <dbReference type="SAM" id="MobiDB-lite"/>
    </source>
</evidence>
<evidence type="ECO:0000256" key="5">
    <source>
        <dbReference type="ARBA" id="ARBA00060329"/>
    </source>
</evidence>
<comment type="similarity">
    <text evidence="2 6">Belongs to the ARPC5 family.</text>
</comment>
<comment type="subcellular location">
    <subcellularLocation>
        <location evidence="1">Cytoplasm</location>
        <location evidence="1">Cytoskeleton</location>
    </subcellularLocation>
</comment>